<organism evidence="6 7">
    <name type="scientific">Microbulbifer aestuariivivens</name>
    <dbReference type="NCBI Taxonomy" id="1908308"/>
    <lineage>
        <taxon>Bacteria</taxon>
        <taxon>Pseudomonadati</taxon>
        <taxon>Pseudomonadota</taxon>
        <taxon>Gammaproteobacteria</taxon>
        <taxon>Cellvibrionales</taxon>
        <taxon>Microbulbiferaceae</taxon>
        <taxon>Microbulbifer</taxon>
    </lineage>
</organism>
<reference evidence="6 7" key="1">
    <citation type="submission" date="2024-02" db="EMBL/GenBank/DDBJ databases">
        <title>Microbulbifer aestuariivivens NBRC 112533.</title>
        <authorList>
            <person name="Ichikawa N."/>
            <person name="Katano-Makiyama Y."/>
            <person name="Hidaka K."/>
        </authorList>
    </citation>
    <scope>NUCLEOTIDE SEQUENCE [LARGE SCALE GENOMIC DNA]</scope>
    <source>
        <strain evidence="6 7">NBRC 112533</strain>
    </source>
</reference>
<comment type="caution">
    <text evidence="5">Lacks conserved residue(s) required for the propagation of feature annotation.</text>
</comment>
<name>A0ABP9WMY1_9GAMM</name>
<dbReference type="InterPro" id="IPR029001">
    <property type="entry name" value="ITPase-like_fam"/>
</dbReference>
<dbReference type="PANTHER" id="PTHR43213:SF10">
    <property type="entry name" value="7-METHYL-GTP PYROPHOSPHATASE"/>
    <property type="match status" value="1"/>
</dbReference>
<gene>
    <name evidence="6" type="ORF">Maes01_00191</name>
</gene>
<evidence type="ECO:0000313" key="7">
    <source>
        <dbReference type="Proteomes" id="UP001408594"/>
    </source>
</evidence>
<proteinExistence type="inferred from homology"/>
<dbReference type="EMBL" id="BAABRT010000001">
    <property type="protein sequence ID" value="GAA5523643.1"/>
    <property type="molecule type" value="Genomic_DNA"/>
</dbReference>
<keyword evidence="4 5" id="KW-0546">Nucleotide metabolism</keyword>
<keyword evidence="2 5" id="KW-0963">Cytoplasm</keyword>
<comment type="subcellular location">
    <subcellularLocation>
        <location evidence="1 5">Cytoplasm</location>
    </subcellularLocation>
</comment>
<evidence type="ECO:0000256" key="2">
    <source>
        <dbReference type="ARBA" id="ARBA00022490"/>
    </source>
</evidence>
<feature type="site" description="Important for substrate specificity" evidence="5">
    <location>
        <position position="207"/>
    </location>
</feature>
<dbReference type="EC" id="3.6.1.-" evidence="5"/>
<protein>
    <recommendedName>
        <fullName evidence="5">7-methyl-GTP pyrophosphatase</fullName>
        <shortName evidence="5">m(7)GTP pyrophosphatase</shortName>
        <ecNumber evidence="5">3.6.1.-</ecNumber>
    </recommendedName>
</protein>
<dbReference type="Gene3D" id="3.90.950.10">
    <property type="match status" value="1"/>
</dbReference>
<evidence type="ECO:0000313" key="6">
    <source>
        <dbReference type="EMBL" id="GAA5523643.1"/>
    </source>
</evidence>
<feature type="active site" description="Proton acceptor" evidence="5">
    <location>
        <position position="122"/>
    </location>
</feature>
<keyword evidence="7" id="KW-1185">Reference proteome</keyword>
<dbReference type="NCBIfam" id="TIGR00172">
    <property type="entry name" value="maf"/>
    <property type="match status" value="1"/>
</dbReference>
<dbReference type="CDD" id="cd00555">
    <property type="entry name" value="Maf"/>
    <property type="match status" value="1"/>
</dbReference>
<dbReference type="Proteomes" id="UP001408594">
    <property type="component" value="Unassembled WGS sequence"/>
</dbReference>
<comment type="caution">
    <text evidence="6">The sequence shown here is derived from an EMBL/GenBank/DDBJ whole genome shotgun (WGS) entry which is preliminary data.</text>
</comment>
<feature type="site" description="Important for substrate specificity" evidence="5">
    <location>
        <position position="123"/>
    </location>
</feature>
<evidence type="ECO:0000256" key="4">
    <source>
        <dbReference type="ARBA" id="ARBA00023080"/>
    </source>
</evidence>
<sequence>MASSTSWYSANTGGIDISAQFYGLAIPLSKQFIRGYIAPEMARFRQPQQENAMPRSLILASSSPYRRQLLQQLGLTFTSASPHINEGAQPGETPSALARRLASEKARALSDQFPNALIIGSDQVAELDGQAQGKPGNLHNAQAQLSACSGKRVTFHTGVSVLDTASGTQRTEVEPFTVLFRKLSQSQILNYLQREQPFDCAGSFKVEGLGITLFEKMEGSDYNSLIGLPLIRLISLLQEFGVSPLEGN</sequence>
<evidence type="ECO:0000256" key="1">
    <source>
        <dbReference type="ARBA" id="ARBA00004496"/>
    </source>
</evidence>
<comment type="catalytic activity">
    <reaction evidence="5">
        <text>N(7)-methyl-GTP + H2O = N(7)-methyl-GMP + diphosphate + H(+)</text>
        <dbReference type="Rhea" id="RHEA:58744"/>
        <dbReference type="ChEBI" id="CHEBI:15377"/>
        <dbReference type="ChEBI" id="CHEBI:15378"/>
        <dbReference type="ChEBI" id="CHEBI:33019"/>
        <dbReference type="ChEBI" id="CHEBI:58285"/>
        <dbReference type="ChEBI" id="CHEBI:87133"/>
    </reaction>
</comment>
<comment type="cofactor">
    <cofactor evidence="5">
        <name>a divalent metal cation</name>
        <dbReference type="ChEBI" id="CHEBI:60240"/>
    </cofactor>
</comment>
<dbReference type="InterPro" id="IPR003697">
    <property type="entry name" value="Maf-like"/>
</dbReference>
<feature type="site" description="Important for substrate specificity" evidence="5">
    <location>
        <position position="65"/>
    </location>
</feature>
<keyword evidence="3 5" id="KW-0378">Hydrolase</keyword>
<comment type="similarity">
    <text evidence="5">Belongs to the Maf family. YceF subfamily.</text>
</comment>
<evidence type="ECO:0000256" key="5">
    <source>
        <dbReference type="HAMAP-Rule" id="MF_00528"/>
    </source>
</evidence>
<dbReference type="PANTHER" id="PTHR43213">
    <property type="entry name" value="BIFUNCTIONAL DTTP/UTP PYROPHOSPHATASE/METHYLTRANSFERASE PROTEIN-RELATED"/>
    <property type="match status" value="1"/>
</dbReference>
<comment type="function">
    <text evidence="5">Nucleoside triphosphate pyrophosphatase that hydrolyzes 7-methyl-GTP (m(7)GTP). May have a dual role in cell division arrest and in preventing the incorporation of modified nucleotides into cellular nucleic acids.</text>
</comment>
<evidence type="ECO:0000256" key="3">
    <source>
        <dbReference type="ARBA" id="ARBA00022801"/>
    </source>
</evidence>
<dbReference type="SUPFAM" id="SSF52972">
    <property type="entry name" value="ITPase-like"/>
    <property type="match status" value="1"/>
</dbReference>
<dbReference type="Pfam" id="PF02545">
    <property type="entry name" value="Maf"/>
    <property type="match status" value="1"/>
</dbReference>
<accession>A0ABP9WMY1</accession>
<dbReference type="HAMAP" id="MF_00528">
    <property type="entry name" value="Maf"/>
    <property type="match status" value="1"/>
</dbReference>